<gene>
    <name evidence="4" type="ordered locus">VS_2137</name>
</gene>
<dbReference type="PANTHER" id="PTHR30543:SF21">
    <property type="entry name" value="NAD(P)H-DEPENDENT FMN REDUCTASE LOT6"/>
    <property type="match status" value="1"/>
</dbReference>
<dbReference type="PANTHER" id="PTHR30543">
    <property type="entry name" value="CHROMATE REDUCTASE"/>
    <property type="match status" value="1"/>
</dbReference>
<dbReference type="GO" id="GO:0005829">
    <property type="term" value="C:cytosol"/>
    <property type="evidence" value="ECO:0007669"/>
    <property type="project" value="TreeGrafter"/>
</dbReference>
<dbReference type="SUPFAM" id="SSF52218">
    <property type="entry name" value="Flavoproteins"/>
    <property type="match status" value="1"/>
</dbReference>
<name>B7VHU2_VIBA3</name>
<dbReference type="AlphaFoldDB" id="B7VHU2"/>
<evidence type="ECO:0000313" key="5">
    <source>
        <dbReference type="Proteomes" id="UP000009100"/>
    </source>
</evidence>
<dbReference type="eggNOG" id="COG0431">
    <property type="taxonomic scope" value="Bacteria"/>
</dbReference>
<keyword evidence="2" id="KW-0285">Flavoprotein</keyword>
<dbReference type="KEGG" id="vsp:VS_2137"/>
<dbReference type="InterPro" id="IPR050712">
    <property type="entry name" value="NAD(P)H-dep_reductase"/>
</dbReference>
<organism evidence="4 5">
    <name type="scientific">Vibrio atlanticus (strain LGP32)</name>
    <name type="common">Vibrio splendidus (strain Mel32)</name>
    <dbReference type="NCBI Taxonomy" id="575788"/>
    <lineage>
        <taxon>Bacteria</taxon>
        <taxon>Pseudomonadati</taxon>
        <taxon>Pseudomonadota</taxon>
        <taxon>Gammaproteobacteria</taxon>
        <taxon>Vibrionales</taxon>
        <taxon>Vibrionaceae</taxon>
        <taxon>Vibrio</taxon>
    </lineage>
</organism>
<evidence type="ECO:0000256" key="1">
    <source>
        <dbReference type="ARBA" id="ARBA00001917"/>
    </source>
</evidence>
<evidence type="ECO:0000259" key="3">
    <source>
        <dbReference type="Pfam" id="PF03358"/>
    </source>
</evidence>
<dbReference type="Proteomes" id="UP000009100">
    <property type="component" value="Chromosome 1"/>
</dbReference>
<comment type="cofactor">
    <cofactor evidence="1">
        <name>FMN</name>
        <dbReference type="ChEBI" id="CHEBI:58210"/>
    </cofactor>
</comment>
<dbReference type="Pfam" id="PF03358">
    <property type="entry name" value="FMN_red"/>
    <property type="match status" value="1"/>
</dbReference>
<dbReference type="GO" id="GO:0016491">
    <property type="term" value="F:oxidoreductase activity"/>
    <property type="evidence" value="ECO:0007669"/>
    <property type="project" value="InterPro"/>
</dbReference>
<dbReference type="EMBL" id="FM954972">
    <property type="protein sequence ID" value="CAV19312.1"/>
    <property type="molecule type" value="Genomic_DNA"/>
</dbReference>
<evidence type="ECO:0000313" key="4">
    <source>
        <dbReference type="EMBL" id="CAV19312.1"/>
    </source>
</evidence>
<dbReference type="InterPro" id="IPR029039">
    <property type="entry name" value="Flavoprotein-like_sf"/>
</dbReference>
<evidence type="ECO:0000256" key="2">
    <source>
        <dbReference type="ARBA" id="ARBA00022643"/>
    </source>
</evidence>
<dbReference type="InterPro" id="IPR005025">
    <property type="entry name" value="FMN_Rdtase-like_dom"/>
</dbReference>
<dbReference type="STRING" id="575788.VS_2137"/>
<reference evidence="4 5" key="1">
    <citation type="submission" date="2009-02" db="EMBL/GenBank/DDBJ databases">
        <title>Vibrio splendidus str. LGP32 complete genome.</title>
        <authorList>
            <person name="Mazel D."/>
            <person name="Le Roux F."/>
        </authorList>
    </citation>
    <scope>NUCLEOTIDE SEQUENCE [LARGE SCALE GENOMIC DNA]</scope>
    <source>
        <strain evidence="4 5">LGP32</strain>
    </source>
</reference>
<dbReference type="GO" id="GO:0010181">
    <property type="term" value="F:FMN binding"/>
    <property type="evidence" value="ECO:0007669"/>
    <property type="project" value="TreeGrafter"/>
</dbReference>
<accession>B7VHU2</accession>
<feature type="domain" description="NADPH-dependent FMN reductase-like" evidence="3">
    <location>
        <begin position="13"/>
        <end position="148"/>
    </location>
</feature>
<dbReference type="HOGENOM" id="CLU_055322_4_1_6"/>
<proteinExistence type="predicted"/>
<dbReference type="Gene3D" id="3.40.50.360">
    <property type="match status" value="1"/>
</dbReference>
<protein>
    <recommendedName>
        <fullName evidence="3">NADPH-dependent FMN reductase-like domain-containing protein</fullName>
    </recommendedName>
</protein>
<sequence>MQKGEKNEQGSTMKVLAIGATNSKASINQQLAAYTASLVEGAQVEVLDLNDFEMPIYSEDREKESGVHQHAQRFFSKIGEADAIVISFAEYNGSYTAAFKNVFDWTSRIDMKVYQGKPVVMLSTSPGPGGATSVLSSAVNSAPYFAANIKGTLSVPSFYDNFDVETGEVTNAEILENLKSIMSKL</sequence>
<keyword evidence="2" id="KW-0288">FMN</keyword>